<name>A0A549YEB7_9BACI</name>
<dbReference type="AlphaFoldDB" id="A0A549YEB7"/>
<gene>
    <name evidence="1" type="ORF">FH966_00040</name>
</gene>
<comment type="caution">
    <text evidence="1">The sequence shown here is derived from an EMBL/GenBank/DDBJ whole genome shotgun (WGS) entry which is preliminary data.</text>
</comment>
<dbReference type="Pfam" id="PF20074">
    <property type="entry name" value="DUF6470"/>
    <property type="match status" value="1"/>
</dbReference>
<dbReference type="Proteomes" id="UP000319280">
    <property type="component" value="Unassembled WGS sequence"/>
</dbReference>
<dbReference type="RefSeq" id="WP_142789747.1">
    <property type="nucleotide sequence ID" value="NZ_VJMZ01000001.1"/>
</dbReference>
<organism evidence="1 2">
    <name type="scientific">Lentibacillus cibarius</name>
    <dbReference type="NCBI Taxonomy" id="2583219"/>
    <lineage>
        <taxon>Bacteria</taxon>
        <taxon>Bacillati</taxon>
        <taxon>Bacillota</taxon>
        <taxon>Bacilli</taxon>
        <taxon>Bacillales</taxon>
        <taxon>Bacillaceae</taxon>
        <taxon>Lentibacillus</taxon>
    </lineage>
</organism>
<sequence length="184" mass="20968">MQMLQIRMESQPAKIHIQTSPPIQKIHQSQAEMSIRQPKADLSITTTPSKLTIDQTKAWEDMNLMSLSKWMEKFADEGRQGAMEGTARRVRQGAKLMKIEHDGNPIARQASSNAFDEMKRIGITFVPSPFAVKLNYRPSEVQIDARVNEPMINAEPQKVIHQYTPGDVAITMQQHQDLQIDFVR</sequence>
<protein>
    <recommendedName>
        <fullName evidence="3">YviE</fullName>
    </recommendedName>
</protein>
<accession>A0A549YEB7</accession>
<evidence type="ECO:0008006" key="3">
    <source>
        <dbReference type="Google" id="ProtNLM"/>
    </source>
</evidence>
<proteinExistence type="predicted"/>
<keyword evidence="2" id="KW-1185">Reference proteome</keyword>
<dbReference type="InterPro" id="IPR045527">
    <property type="entry name" value="DUF6470"/>
</dbReference>
<dbReference type="EMBL" id="VJMZ01000001">
    <property type="protein sequence ID" value="TRM10233.1"/>
    <property type="molecule type" value="Genomic_DNA"/>
</dbReference>
<reference evidence="1 2" key="1">
    <citation type="submission" date="2019-07" db="EMBL/GenBank/DDBJ databases">
        <title>Genomic analysis of Lentibacillus sp. NKC851-2.</title>
        <authorList>
            <person name="Oh Y.J."/>
        </authorList>
    </citation>
    <scope>NUCLEOTIDE SEQUENCE [LARGE SCALE GENOMIC DNA]</scope>
    <source>
        <strain evidence="1 2">NKC851-2</strain>
    </source>
</reference>
<evidence type="ECO:0000313" key="1">
    <source>
        <dbReference type="EMBL" id="TRM10233.1"/>
    </source>
</evidence>
<evidence type="ECO:0000313" key="2">
    <source>
        <dbReference type="Proteomes" id="UP000319280"/>
    </source>
</evidence>